<evidence type="ECO:0000256" key="1">
    <source>
        <dbReference type="SAM" id="Phobius"/>
    </source>
</evidence>
<name>A0A0W1SL95_9EURY</name>
<keyword evidence="1" id="KW-0472">Membrane</keyword>
<protein>
    <recommendedName>
        <fullName evidence="4">DUF1269 domain-containing protein</fullName>
    </recommendedName>
</protein>
<dbReference type="AlphaFoldDB" id="A0A0W1SL95"/>
<accession>A0A0W1SL95</accession>
<dbReference type="EMBL" id="LOPV01000207">
    <property type="protein sequence ID" value="KTG26916.1"/>
    <property type="molecule type" value="Genomic_DNA"/>
</dbReference>
<organism evidence="2 3">
    <name type="scientific">Haloferax profundi</name>
    <dbReference type="NCBI Taxonomy" id="1544718"/>
    <lineage>
        <taxon>Archaea</taxon>
        <taxon>Methanobacteriati</taxon>
        <taxon>Methanobacteriota</taxon>
        <taxon>Stenosarchaea group</taxon>
        <taxon>Halobacteria</taxon>
        <taxon>Halobacteriales</taxon>
        <taxon>Haloferacaceae</taxon>
        <taxon>Haloferax</taxon>
    </lineage>
</organism>
<evidence type="ECO:0000313" key="2">
    <source>
        <dbReference type="EMBL" id="KTG26916.1"/>
    </source>
</evidence>
<proteinExistence type="predicted"/>
<keyword evidence="1" id="KW-1133">Transmembrane helix</keyword>
<gene>
    <name evidence="2" type="ORF">AUR66_15490</name>
</gene>
<sequence>MSSLVVLAFDTMEGAKDARDKLYDLQKQELIKLDDAAIVVRKENGKTKVDQAVSLVGTGALGGAFWGMLIGLLFLAPWLGMAVGAVTGALSGKFADFGINDDFIKEVGDTIEPGHSALFLLVRESQSERVVPELEALAPKVLQTNLSPEQEDALREAFGQEPTAA</sequence>
<comment type="caution">
    <text evidence="2">The sequence shown here is derived from an EMBL/GenBank/DDBJ whole genome shotgun (WGS) entry which is preliminary data.</text>
</comment>
<reference evidence="2 3" key="1">
    <citation type="submission" date="2015-12" db="EMBL/GenBank/DDBJ databases">
        <title>Haloferax profundi sp. nov. isolated from the Discovery deep brine-seawater interface in the Red Sea.</title>
        <authorList>
            <person name="Zhang G."/>
            <person name="Stingl U."/>
            <person name="Rashid M."/>
        </authorList>
    </citation>
    <scope>NUCLEOTIDE SEQUENCE [LARGE SCALE GENOMIC DNA]</scope>
    <source>
        <strain evidence="2 3">SB29</strain>
    </source>
</reference>
<dbReference type="Proteomes" id="UP000053157">
    <property type="component" value="Unassembled WGS sequence"/>
</dbReference>
<dbReference type="Pfam" id="PF06897">
    <property type="entry name" value="DUF1269"/>
    <property type="match status" value="1"/>
</dbReference>
<keyword evidence="1" id="KW-0812">Transmembrane</keyword>
<evidence type="ECO:0008006" key="4">
    <source>
        <dbReference type="Google" id="ProtNLM"/>
    </source>
</evidence>
<feature type="transmembrane region" description="Helical" evidence="1">
    <location>
        <begin position="64"/>
        <end position="90"/>
    </location>
</feature>
<dbReference type="InterPro" id="IPR009200">
    <property type="entry name" value="DUF1269_membrane"/>
</dbReference>
<evidence type="ECO:0000313" key="3">
    <source>
        <dbReference type="Proteomes" id="UP000053157"/>
    </source>
</evidence>
<keyword evidence="3" id="KW-1185">Reference proteome</keyword>